<dbReference type="RefSeq" id="WP_404748858.1">
    <property type="nucleotide sequence ID" value="NZ_JBJDQH010000028.1"/>
</dbReference>
<organism evidence="1 2">
    <name type="scientific">Streptomyces milbemycinicus</name>
    <dbReference type="NCBI Taxonomy" id="476552"/>
    <lineage>
        <taxon>Bacteria</taxon>
        <taxon>Bacillati</taxon>
        <taxon>Actinomycetota</taxon>
        <taxon>Actinomycetes</taxon>
        <taxon>Kitasatosporales</taxon>
        <taxon>Streptomycetaceae</taxon>
        <taxon>Streptomyces</taxon>
    </lineage>
</organism>
<gene>
    <name evidence="1" type="ORF">ACI2L5_47950</name>
</gene>
<reference evidence="1 2" key="1">
    <citation type="submission" date="2024-11" db="EMBL/GenBank/DDBJ databases">
        <title>The Natural Products Discovery Center: Release of the First 8490 Sequenced Strains for Exploring Actinobacteria Biosynthetic Diversity.</title>
        <authorList>
            <person name="Kalkreuter E."/>
            <person name="Kautsar S.A."/>
            <person name="Yang D."/>
            <person name="Bader C.D."/>
            <person name="Teijaro C.N."/>
            <person name="Fluegel L."/>
            <person name="Davis C.M."/>
            <person name="Simpson J.R."/>
            <person name="Lauterbach L."/>
            <person name="Steele A.D."/>
            <person name="Gui C."/>
            <person name="Meng S."/>
            <person name="Li G."/>
            <person name="Viehrig K."/>
            <person name="Ye F."/>
            <person name="Su P."/>
            <person name="Kiefer A.F."/>
            <person name="Nichols A."/>
            <person name="Cepeda A.J."/>
            <person name="Yan W."/>
            <person name="Fan B."/>
            <person name="Jiang Y."/>
            <person name="Adhikari A."/>
            <person name="Zheng C.-J."/>
            <person name="Schuster L."/>
            <person name="Cowan T.M."/>
            <person name="Smanski M.J."/>
            <person name="Chevrette M.G."/>
            <person name="De Carvalho L.P.S."/>
            <person name="Shen B."/>
        </authorList>
    </citation>
    <scope>NUCLEOTIDE SEQUENCE [LARGE SCALE GENOMIC DNA]</scope>
    <source>
        <strain evidence="1 2">NPDC020863</strain>
    </source>
</reference>
<evidence type="ECO:0000313" key="2">
    <source>
        <dbReference type="Proteomes" id="UP001620295"/>
    </source>
</evidence>
<evidence type="ECO:0000313" key="1">
    <source>
        <dbReference type="EMBL" id="MFK4272563.1"/>
    </source>
</evidence>
<comment type="caution">
    <text evidence="1">The sequence shown here is derived from an EMBL/GenBank/DDBJ whole genome shotgun (WGS) entry which is preliminary data.</text>
</comment>
<dbReference type="EMBL" id="JBJDQH010000028">
    <property type="protein sequence ID" value="MFK4272563.1"/>
    <property type="molecule type" value="Genomic_DNA"/>
</dbReference>
<sequence length="92" mass="9896">MNHTSQPHPGSWRFAALIAVHGQANGNSPDPAGKIAGYDSLALLEAAGHGAQQMLEGHGTLRKTLNPQQIDELRRLLAAMWQDGFTVGVRSR</sequence>
<protein>
    <submittedName>
        <fullName evidence="1">Uncharacterized protein</fullName>
    </submittedName>
</protein>
<keyword evidence="2" id="KW-1185">Reference proteome</keyword>
<name>A0ABW8M3Z8_9ACTN</name>
<dbReference type="Proteomes" id="UP001620295">
    <property type="component" value="Unassembled WGS sequence"/>
</dbReference>
<proteinExistence type="predicted"/>
<accession>A0ABW8M3Z8</accession>